<evidence type="ECO:0000259" key="10">
    <source>
        <dbReference type="Pfam" id="PF00294"/>
    </source>
</evidence>
<dbReference type="GO" id="GO:0006508">
    <property type="term" value="P:proteolysis"/>
    <property type="evidence" value="ECO:0007669"/>
    <property type="project" value="UniProtKB-KW"/>
</dbReference>
<feature type="binding site" evidence="9">
    <location>
        <position position="297"/>
    </location>
    <ligand>
        <name>K(+)</name>
        <dbReference type="ChEBI" id="CHEBI:29103"/>
    </ligand>
</feature>
<name>A0ABR2WY20_9FUNG</name>
<keyword evidence="2 9" id="KW-0479">Metal-binding</keyword>
<evidence type="ECO:0000313" key="12">
    <source>
        <dbReference type="Proteomes" id="UP001479436"/>
    </source>
</evidence>
<keyword evidence="1 9" id="KW-0808">Transferase</keyword>
<keyword evidence="9" id="KW-0963">Cytoplasm</keyword>
<keyword evidence="11" id="KW-0378">Hydrolase</keyword>
<comment type="activity regulation">
    <text evidence="9">Activated by a monovalent cation that binds near, but not in, the active site. The most likely occupant of the site in vivo is potassium. Ion binding induces a conformational change that may alter substrate affinity.</text>
</comment>
<evidence type="ECO:0000256" key="9">
    <source>
        <dbReference type="HAMAP-Rule" id="MF_03215"/>
    </source>
</evidence>
<dbReference type="Pfam" id="PF00294">
    <property type="entry name" value="PfkB"/>
    <property type="match status" value="1"/>
</dbReference>
<feature type="binding site" evidence="9">
    <location>
        <position position="258"/>
    </location>
    <ligand>
        <name>K(+)</name>
        <dbReference type="ChEBI" id="CHEBI:29103"/>
    </ligand>
</feature>
<dbReference type="InterPro" id="IPR029056">
    <property type="entry name" value="Ribokinase-like"/>
</dbReference>
<keyword evidence="9" id="KW-0539">Nucleus</keyword>
<comment type="subcellular location">
    <subcellularLocation>
        <location evidence="9">Cytoplasm</location>
    </subcellularLocation>
    <subcellularLocation>
        <location evidence="9">Nucleus</location>
    </subcellularLocation>
</comment>
<feature type="binding site" evidence="9">
    <location>
        <position position="256"/>
    </location>
    <ligand>
        <name>K(+)</name>
        <dbReference type="ChEBI" id="CHEBI:29103"/>
    </ligand>
</feature>
<keyword evidence="5 9" id="KW-0067">ATP-binding</keyword>
<feature type="binding site" evidence="9">
    <location>
        <begin position="224"/>
        <end position="229"/>
    </location>
    <ligand>
        <name>ATP</name>
        <dbReference type="ChEBI" id="CHEBI:30616"/>
    </ligand>
</feature>
<keyword evidence="7 9" id="KW-0630">Potassium</keyword>
<dbReference type="SUPFAM" id="SSF53613">
    <property type="entry name" value="Ribokinase-like"/>
    <property type="match status" value="1"/>
</dbReference>
<evidence type="ECO:0000256" key="7">
    <source>
        <dbReference type="ARBA" id="ARBA00022958"/>
    </source>
</evidence>
<comment type="function">
    <text evidence="9">Catalyzes the phosphorylation of ribose at O-5 in a reaction requiring ATP and magnesium. The resulting D-ribose-5-phosphate can then be used either for sythesis of nucleotides, histidine, and tryptophan, or as a component of the pentose phosphate pathway.</text>
</comment>
<evidence type="ECO:0000256" key="6">
    <source>
        <dbReference type="ARBA" id="ARBA00022842"/>
    </source>
</evidence>
<evidence type="ECO:0000256" key="4">
    <source>
        <dbReference type="ARBA" id="ARBA00022777"/>
    </source>
</evidence>
<dbReference type="PANTHER" id="PTHR10584:SF166">
    <property type="entry name" value="RIBOKINASE"/>
    <property type="match status" value="1"/>
</dbReference>
<keyword evidence="6 9" id="KW-0460">Magnesium</keyword>
<comment type="catalytic activity">
    <reaction evidence="9">
        <text>D-ribose + ATP = D-ribose 5-phosphate + ADP + H(+)</text>
        <dbReference type="Rhea" id="RHEA:13697"/>
        <dbReference type="ChEBI" id="CHEBI:15378"/>
        <dbReference type="ChEBI" id="CHEBI:30616"/>
        <dbReference type="ChEBI" id="CHEBI:47013"/>
        <dbReference type="ChEBI" id="CHEBI:78346"/>
        <dbReference type="ChEBI" id="CHEBI:456216"/>
        <dbReference type="EC" id="2.7.1.15"/>
    </reaction>
</comment>
<accession>A0ABR2WY20</accession>
<dbReference type="Gene3D" id="3.40.1190.20">
    <property type="match status" value="1"/>
</dbReference>
<feature type="binding site" evidence="9">
    <location>
        <position position="139"/>
    </location>
    <ligand>
        <name>substrate</name>
    </ligand>
</feature>
<dbReference type="EMBL" id="JASJQH010000161">
    <property type="protein sequence ID" value="KAK9766371.1"/>
    <property type="molecule type" value="Genomic_DNA"/>
</dbReference>
<comment type="caution">
    <text evidence="9">Lacks conserved residue(s) required for the propagation of feature annotation.</text>
</comment>
<comment type="pathway">
    <text evidence="9">Carbohydrate metabolism; D-ribose degradation; D-ribose 5-phosphate from beta-D-ribopyranose: step 2/2.</text>
</comment>
<gene>
    <name evidence="11" type="primary">KEX1_2</name>
    <name evidence="11" type="ORF">K7432_004592</name>
</gene>
<dbReference type="EC" id="2.7.1.15" evidence="9"/>
<feature type="binding site" evidence="9">
    <location>
        <position position="294"/>
    </location>
    <ligand>
        <name>K(+)</name>
        <dbReference type="ChEBI" id="CHEBI:29103"/>
    </ligand>
</feature>
<evidence type="ECO:0000256" key="8">
    <source>
        <dbReference type="ARBA" id="ARBA00023277"/>
    </source>
</evidence>
<feature type="binding site" evidence="9">
    <location>
        <position position="262"/>
    </location>
    <ligand>
        <name>substrate</name>
    </ligand>
</feature>
<dbReference type="GO" id="GO:0004185">
    <property type="term" value="F:serine-type carboxypeptidase activity"/>
    <property type="evidence" value="ECO:0007669"/>
    <property type="project" value="UniProtKB-EC"/>
</dbReference>
<feature type="binding site" evidence="9">
    <location>
        <position position="299"/>
    </location>
    <ligand>
        <name>K(+)</name>
        <dbReference type="ChEBI" id="CHEBI:29103"/>
    </ligand>
</feature>
<dbReference type="HAMAP" id="MF_01987">
    <property type="entry name" value="Ribokinase"/>
    <property type="match status" value="1"/>
</dbReference>
<keyword evidence="8 9" id="KW-0119">Carbohydrate metabolism</keyword>
<keyword evidence="11" id="KW-0645">Protease</keyword>
<feature type="binding site" evidence="9">
    <location>
        <begin position="11"/>
        <end position="13"/>
    </location>
    <ligand>
        <name>substrate</name>
    </ligand>
</feature>
<comment type="subunit">
    <text evidence="9">Homodimer.</text>
</comment>
<dbReference type="PRINTS" id="PR00990">
    <property type="entry name" value="RIBOKINASE"/>
</dbReference>
<dbReference type="InterPro" id="IPR011877">
    <property type="entry name" value="Ribokinase"/>
</dbReference>
<comment type="caution">
    <text evidence="11">The sequence shown here is derived from an EMBL/GenBank/DDBJ whole genome shotgun (WGS) entry which is preliminary data.</text>
</comment>
<keyword evidence="4 9" id="KW-0418">Kinase</keyword>
<dbReference type="InterPro" id="IPR002139">
    <property type="entry name" value="Ribo/fructo_kinase"/>
</dbReference>
<dbReference type="Proteomes" id="UP001479436">
    <property type="component" value="Unassembled WGS sequence"/>
</dbReference>
<reference evidence="11 12" key="1">
    <citation type="submission" date="2023-04" db="EMBL/GenBank/DDBJ databases">
        <title>Genome of Basidiobolus ranarum AG-B5.</title>
        <authorList>
            <person name="Stajich J.E."/>
            <person name="Carter-House D."/>
            <person name="Gryganskyi A."/>
        </authorList>
    </citation>
    <scope>NUCLEOTIDE SEQUENCE [LARGE SCALE GENOMIC DNA]</scope>
    <source>
        <strain evidence="11 12">AG-B5</strain>
    </source>
</reference>
<keyword evidence="3 9" id="KW-0547">Nucleotide-binding</keyword>
<comment type="similarity">
    <text evidence="9">Belongs to the carbohydrate kinase PfkB family. Ribokinase subfamily.</text>
</comment>
<feature type="active site" description="Proton acceptor" evidence="9">
    <location>
        <position position="262"/>
    </location>
</feature>
<dbReference type="PANTHER" id="PTHR10584">
    <property type="entry name" value="SUGAR KINASE"/>
    <property type="match status" value="1"/>
</dbReference>
<feature type="binding site" evidence="9">
    <location>
        <begin position="261"/>
        <end position="262"/>
    </location>
    <ligand>
        <name>ATP</name>
        <dbReference type="ChEBI" id="CHEBI:30616"/>
    </ligand>
</feature>
<evidence type="ECO:0000256" key="3">
    <source>
        <dbReference type="ARBA" id="ARBA00022741"/>
    </source>
</evidence>
<feature type="binding site" evidence="9">
    <location>
        <begin position="39"/>
        <end position="43"/>
    </location>
    <ligand>
        <name>substrate</name>
    </ligand>
</feature>
<feature type="binding site" evidence="9">
    <location>
        <position position="183"/>
    </location>
    <ligand>
        <name>ATP</name>
        <dbReference type="ChEBI" id="CHEBI:30616"/>
    </ligand>
</feature>
<keyword evidence="12" id="KW-1185">Reference proteome</keyword>
<keyword evidence="11" id="KW-0121">Carboxypeptidase</keyword>
<comment type="cofactor">
    <cofactor evidence="9">
        <name>Mg(2+)</name>
        <dbReference type="ChEBI" id="CHEBI:18420"/>
    </cofactor>
    <text evidence="9">Requires a divalent cation, most likely magnesium in vivo, as an electrophilic catalyst to aid phosphoryl group transfer. It is the chelate of the metal and the nucleotide that is the actual substrate.</text>
</comment>
<dbReference type="CDD" id="cd01174">
    <property type="entry name" value="ribokinase"/>
    <property type="match status" value="1"/>
</dbReference>
<sequence>MSKILCFGSVNIDTIYFLPGQLVIGETVSSSRQFIGAGGKGANQCAALAKAGAAVYMSGKIGKDGTWIKEKLSLLGANTDLLLESETESTGRTVIMNSISSRENTVVFYPGTNYDLTKEDIEQTFNHFHRGDWLLLQDEVNLGNEIIILGKKKGMTIVFNPAPINREITQLYPFNLVDILILNEIEARGLYFEITKEELGSLSYGTLIEICHNRYPNLRGIVITLGSDGVIADFKMPPYGTSQMFAIPAIKTDVIDTTAAGDTFIGFFVAALIKSGMRDIEEALIQGVKAASITVSREGAMDTIPKLEELKKE</sequence>
<evidence type="ECO:0000256" key="1">
    <source>
        <dbReference type="ARBA" id="ARBA00022679"/>
    </source>
</evidence>
<dbReference type="InterPro" id="IPR011611">
    <property type="entry name" value="PfkB_dom"/>
</dbReference>
<evidence type="ECO:0000313" key="11">
    <source>
        <dbReference type="EMBL" id="KAK9766371.1"/>
    </source>
</evidence>
<evidence type="ECO:0000256" key="2">
    <source>
        <dbReference type="ARBA" id="ARBA00022723"/>
    </source>
</evidence>
<feature type="domain" description="Carbohydrate kinase PfkB" evidence="10">
    <location>
        <begin position="1"/>
        <end position="306"/>
    </location>
</feature>
<organism evidence="11 12">
    <name type="scientific">Basidiobolus ranarum</name>
    <dbReference type="NCBI Taxonomy" id="34480"/>
    <lineage>
        <taxon>Eukaryota</taxon>
        <taxon>Fungi</taxon>
        <taxon>Fungi incertae sedis</taxon>
        <taxon>Zoopagomycota</taxon>
        <taxon>Entomophthoromycotina</taxon>
        <taxon>Basidiobolomycetes</taxon>
        <taxon>Basidiobolales</taxon>
        <taxon>Basidiobolaceae</taxon>
        <taxon>Basidiobolus</taxon>
    </lineage>
</organism>
<protein>
    <recommendedName>
        <fullName evidence="9">Ribokinase</fullName>
        <shortName evidence="9">RK</shortName>
        <ecNumber evidence="9">2.7.1.15</ecNumber>
    </recommendedName>
</protein>
<proteinExistence type="inferred from homology"/>
<evidence type="ECO:0000256" key="5">
    <source>
        <dbReference type="ARBA" id="ARBA00022840"/>
    </source>
</evidence>